<accession>A0A3R7NCW1</accession>
<dbReference type="AlphaFoldDB" id="A0A3R7NCW1"/>
<dbReference type="GeneID" id="40329038"/>
<dbReference type="RefSeq" id="XP_029238144.1">
    <property type="nucleotide sequence ID" value="XM_029382000.1"/>
</dbReference>
<gene>
    <name evidence="1" type="ORF">TraAM80_05105</name>
</gene>
<name>A0A3R7NCW1_TRYRA</name>
<organism evidence="1 2">
    <name type="scientific">Trypanosoma rangeli</name>
    <dbReference type="NCBI Taxonomy" id="5698"/>
    <lineage>
        <taxon>Eukaryota</taxon>
        <taxon>Discoba</taxon>
        <taxon>Euglenozoa</taxon>
        <taxon>Kinetoplastea</taxon>
        <taxon>Metakinetoplastina</taxon>
        <taxon>Trypanosomatida</taxon>
        <taxon>Trypanosomatidae</taxon>
        <taxon>Trypanosoma</taxon>
        <taxon>Herpetosoma</taxon>
    </lineage>
</organism>
<comment type="caution">
    <text evidence="1">The sequence shown here is derived from an EMBL/GenBank/DDBJ whole genome shotgun (WGS) entry which is preliminary data.</text>
</comment>
<evidence type="ECO:0000313" key="1">
    <source>
        <dbReference type="EMBL" id="RNF04513.1"/>
    </source>
</evidence>
<keyword evidence="2" id="KW-1185">Reference proteome</keyword>
<dbReference type="Proteomes" id="UP000283634">
    <property type="component" value="Unassembled WGS sequence"/>
</dbReference>
<sequence length="139" mass="15696">MPCWSPNLPSLDVWLGRCNTLCFDVSVEDSLRRGMCNWPCELCNNHSTRVKLAVLSMTWRMCYEIFLVQSCWLFCNHRYTPRCGAVSSTAGIRGGGCQQQCRLAGDAESQQSKEALCGKWHSATRCLFYLSCLAECFSC</sequence>
<dbReference type="EMBL" id="MKGL01000161">
    <property type="protein sequence ID" value="RNF04513.1"/>
    <property type="molecule type" value="Genomic_DNA"/>
</dbReference>
<proteinExistence type="predicted"/>
<evidence type="ECO:0000313" key="2">
    <source>
        <dbReference type="Proteomes" id="UP000283634"/>
    </source>
</evidence>
<protein>
    <submittedName>
        <fullName evidence="1">Uncharacterized protein</fullName>
    </submittedName>
</protein>
<reference evidence="1 2" key="1">
    <citation type="journal article" date="2018" name="BMC Genomics">
        <title>Genomic comparison of Trypanosoma conorhini and Trypanosoma rangeli to Trypanosoma cruzi strains of high and low virulence.</title>
        <authorList>
            <person name="Bradwell K.R."/>
            <person name="Koparde V.N."/>
            <person name="Matveyev A.V."/>
            <person name="Serrano M.G."/>
            <person name="Alves J.M."/>
            <person name="Parikh H."/>
            <person name="Huang B."/>
            <person name="Lee V."/>
            <person name="Espinosa-Alvarez O."/>
            <person name="Ortiz P.A."/>
            <person name="Costa-Martins A.G."/>
            <person name="Teixeira M.M."/>
            <person name="Buck G.A."/>
        </authorList>
    </citation>
    <scope>NUCLEOTIDE SEQUENCE [LARGE SCALE GENOMIC DNA]</scope>
    <source>
        <strain evidence="1 2">AM80</strain>
    </source>
</reference>